<dbReference type="Proteomes" id="UP000478052">
    <property type="component" value="Unassembled WGS sequence"/>
</dbReference>
<proteinExistence type="predicted"/>
<sequence>MPKCNARDDWFFKDDMQGYKVSDWGRKTDCLSEIFCSICICTVDVKKGFQSLSQHASTKKHKQNARIKLNIKQLTLTTSTTTTIENNSRIEDTLVEKNSKSSTFSTVHLYSISDQSVVAELIWALKVVSSNYSFSSSDGIVEVFQTMFPNAIPKGFSMSRSKLTYLITDALGPYFREELIKDIANEYFSIIYDETTNSGGNKELQVLIRYYSTSKCKIITQHLQTMFIGKATADILSEKIVSAVKNANLSLTKLLMLRSDGPNVNKKVTRLINDQILHCRSKNLINIGTCSIHTIHNAFLKGIDKFGENAEQLIISIYYYFKGWPTRWEEFETILDKLKLPIRRFIKHVPSRWLTLHDSANRVLEN</sequence>
<evidence type="ECO:0000313" key="1">
    <source>
        <dbReference type="EMBL" id="KAF0707694.1"/>
    </source>
</evidence>
<dbReference type="PANTHER" id="PTHR37162">
    <property type="entry name" value="HAT FAMILY DIMERISATION DOMAINCONTAINING PROTEIN-RELATED"/>
    <property type="match status" value="1"/>
</dbReference>
<accession>A0A6G0VSF2</accession>
<evidence type="ECO:0000313" key="2">
    <source>
        <dbReference type="Proteomes" id="UP000478052"/>
    </source>
</evidence>
<dbReference type="PANTHER" id="PTHR37162:SF11">
    <property type="match status" value="1"/>
</dbReference>
<protein>
    <submittedName>
        <fullName evidence="1">Dimer Tnp hAT domain-containing protein</fullName>
    </submittedName>
</protein>
<dbReference type="EMBL" id="VUJU01012434">
    <property type="protein sequence ID" value="KAF0707694.1"/>
    <property type="molecule type" value="Genomic_DNA"/>
</dbReference>
<comment type="caution">
    <text evidence="1">The sequence shown here is derived from an EMBL/GenBank/DDBJ whole genome shotgun (WGS) entry which is preliminary data.</text>
</comment>
<dbReference type="OrthoDB" id="6625270at2759"/>
<reference evidence="1 2" key="1">
    <citation type="submission" date="2019-08" db="EMBL/GenBank/DDBJ databases">
        <title>Whole genome of Aphis craccivora.</title>
        <authorList>
            <person name="Voronova N.V."/>
            <person name="Shulinski R.S."/>
            <person name="Bandarenka Y.V."/>
            <person name="Zhorov D.G."/>
            <person name="Warner D."/>
        </authorList>
    </citation>
    <scope>NUCLEOTIDE SEQUENCE [LARGE SCALE GENOMIC DNA]</scope>
    <source>
        <strain evidence="1">180601</strain>
        <tissue evidence="1">Whole Body</tissue>
    </source>
</reference>
<dbReference type="SUPFAM" id="SSF53098">
    <property type="entry name" value="Ribonuclease H-like"/>
    <property type="match status" value="1"/>
</dbReference>
<dbReference type="InterPro" id="IPR012337">
    <property type="entry name" value="RNaseH-like_sf"/>
</dbReference>
<gene>
    <name evidence="1" type="ORF">FWK35_00036140</name>
</gene>
<organism evidence="1 2">
    <name type="scientific">Aphis craccivora</name>
    <name type="common">Cowpea aphid</name>
    <dbReference type="NCBI Taxonomy" id="307492"/>
    <lineage>
        <taxon>Eukaryota</taxon>
        <taxon>Metazoa</taxon>
        <taxon>Ecdysozoa</taxon>
        <taxon>Arthropoda</taxon>
        <taxon>Hexapoda</taxon>
        <taxon>Insecta</taxon>
        <taxon>Pterygota</taxon>
        <taxon>Neoptera</taxon>
        <taxon>Paraneoptera</taxon>
        <taxon>Hemiptera</taxon>
        <taxon>Sternorrhyncha</taxon>
        <taxon>Aphidomorpha</taxon>
        <taxon>Aphidoidea</taxon>
        <taxon>Aphididae</taxon>
        <taxon>Aphidini</taxon>
        <taxon>Aphis</taxon>
        <taxon>Aphis</taxon>
    </lineage>
</organism>
<dbReference type="AlphaFoldDB" id="A0A6G0VSF2"/>
<name>A0A6G0VSF2_APHCR</name>
<keyword evidence="2" id="KW-1185">Reference proteome</keyword>
<feature type="non-terminal residue" evidence="1">
    <location>
        <position position="366"/>
    </location>
</feature>